<evidence type="ECO:0000256" key="13">
    <source>
        <dbReference type="ARBA" id="ARBA00023128"/>
    </source>
</evidence>
<dbReference type="PROSITE" id="PS50405">
    <property type="entry name" value="GST_CTER"/>
    <property type="match status" value="1"/>
</dbReference>
<comment type="domain">
    <text evidence="24">Members of this family may change from a globular, soluble state to a state where the N-terminal domain is inserted into the membrane and functions as chloride channel. A conformation change of the N-terminal domain is thought to expose hydrophobic surfaces that trigger membrane insertion.</text>
</comment>
<dbReference type="Ensembl" id="ENSGALT00010036488.1">
    <property type="protein sequence ID" value="ENSGALP00010021243.1"/>
    <property type="gene ID" value="ENSGALG00010015145.1"/>
</dbReference>
<keyword evidence="24" id="KW-0406">Ion transport</keyword>
<evidence type="ECO:0000256" key="9">
    <source>
        <dbReference type="ARBA" id="ARBA00022692"/>
    </source>
</evidence>
<feature type="transmembrane region" description="Helical" evidence="24">
    <location>
        <begin position="31"/>
        <end position="53"/>
    </location>
</feature>
<keyword evidence="19" id="KW-0968">Cytoplasmic vesicle</keyword>
<evidence type="ECO:0000256" key="22">
    <source>
        <dbReference type="ARBA" id="ARBA00037855"/>
    </source>
</evidence>
<dbReference type="PANTHER" id="PTHR45476">
    <property type="entry name" value="CHLORIDE INTRACELLULAR CHANNEL PROTEIN 6-RELATED"/>
    <property type="match status" value="1"/>
</dbReference>
<dbReference type="FunFam" id="1.20.1050.10:FF:000001">
    <property type="entry name" value="Chloride intracellular channel 2"/>
    <property type="match status" value="1"/>
</dbReference>
<proteinExistence type="evidence at protein level"/>
<dbReference type="FunCoup" id="A0A8V0YJY3">
    <property type="interactions" value="1352"/>
</dbReference>
<keyword evidence="17 24" id="KW-0868">Chloride</keyword>
<feature type="region of interest" description="Disordered" evidence="25">
    <location>
        <begin position="1"/>
        <end position="25"/>
    </location>
</feature>
<keyword evidence="24" id="KW-0851">Voltage-gated channel</keyword>
<dbReference type="PRINTS" id="PR01263">
    <property type="entry name" value="INTCLCHANNEL"/>
</dbReference>
<evidence type="ECO:0000313" key="28">
    <source>
        <dbReference type="Proteomes" id="UP000000539"/>
    </source>
</evidence>
<keyword evidence="18" id="KW-0539">Nucleus</keyword>
<dbReference type="GO" id="GO:0030659">
    <property type="term" value="C:cytoplasmic vesicle membrane"/>
    <property type="evidence" value="ECO:0007669"/>
    <property type="project" value="UniProtKB-SubCell"/>
</dbReference>
<dbReference type="GO" id="GO:0005829">
    <property type="term" value="C:cytosol"/>
    <property type="evidence" value="ECO:0007669"/>
    <property type="project" value="Ensembl"/>
</dbReference>
<evidence type="ECO:0000256" key="5">
    <source>
        <dbReference type="ARBA" id="ARBA00007655"/>
    </source>
</evidence>
<protein>
    <recommendedName>
        <fullName evidence="24">Chloride intracellular channel protein</fullName>
    </recommendedName>
</protein>
<dbReference type="InterPro" id="IPR010987">
    <property type="entry name" value="Glutathione-S-Trfase_C-like"/>
</dbReference>
<evidence type="ECO:0000256" key="25">
    <source>
        <dbReference type="SAM" id="MobiDB-lite"/>
    </source>
</evidence>
<evidence type="ECO:0000256" key="16">
    <source>
        <dbReference type="ARBA" id="ARBA00023212"/>
    </source>
</evidence>
<keyword evidence="29" id="KW-1267">Proteomics identification</keyword>
<keyword evidence="10" id="KW-0965">Cell junction</keyword>
<evidence type="ECO:0000256" key="8">
    <source>
        <dbReference type="ARBA" id="ARBA00022553"/>
    </source>
</evidence>
<gene>
    <name evidence="27" type="primary">CLIC2</name>
</gene>
<dbReference type="PANTHER" id="PTHR45476:SF5">
    <property type="entry name" value="CHLORIDE INTRACELLULAR CHANNEL 4-RELATED"/>
    <property type="match status" value="1"/>
</dbReference>
<evidence type="ECO:0000256" key="11">
    <source>
        <dbReference type="ARBA" id="ARBA00022989"/>
    </source>
</evidence>
<evidence type="ECO:0000256" key="6">
    <source>
        <dbReference type="ARBA" id="ARBA00022448"/>
    </source>
</evidence>
<evidence type="ECO:0000256" key="18">
    <source>
        <dbReference type="ARBA" id="ARBA00023242"/>
    </source>
</evidence>
<dbReference type="GlyGen" id="A0A8V0YJY3">
    <property type="glycosylation" value="1 site"/>
</dbReference>
<keyword evidence="9 24" id="KW-0812">Transmembrane</keyword>
<dbReference type="GO" id="GO:0005654">
    <property type="term" value="C:nucleoplasm"/>
    <property type="evidence" value="ECO:0007669"/>
    <property type="project" value="Ensembl"/>
</dbReference>
<evidence type="ECO:0000259" key="26">
    <source>
        <dbReference type="PROSITE" id="PS50405"/>
    </source>
</evidence>
<feature type="domain" description="GST C-terminal" evidence="26">
    <location>
        <begin position="146"/>
        <end position="294"/>
    </location>
</feature>
<reference evidence="27" key="1">
    <citation type="submission" date="2020-11" db="EMBL/GenBank/DDBJ databases">
        <title>Gallus gallus (Chicken) genome, bGalGal1, GRCg7b, maternal haplotype autosomes + Z &amp; W.</title>
        <authorList>
            <person name="Warren W."/>
            <person name="Formenti G."/>
            <person name="Fedrigo O."/>
            <person name="Haase B."/>
            <person name="Mountcastle J."/>
            <person name="Balacco J."/>
            <person name="Tracey A."/>
            <person name="Schneider V."/>
            <person name="Okimoto R."/>
            <person name="Cheng H."/>
            <person name="Hawken R."/>
            <person name="Howe K."/>
            <person name="Jarvis E.D."/>
        </authorList>
    </citation>
    <scope>NUCLEOTIDE SEQUENCE [LARGE SCALE GENOMIC DNA]</scope>
    <source>
        <strain evidence="27">Broiler</strain>
    </source>
</reference>
<keyword evidence="24" id="KW-0407">Ion channel</keyword>
<reference evidence="27" key="2">
    <citation type="submission" date="2025-08" db="UniProtKB">
        <authorList>
            <consortium name="Ensembl"/>
        </authorList>
    </citation>
    <scope>IDENTIFICATION</scope>
    <source>
        <strain evidence="27">broiler</strain>
    </source>
</reference>
<evidence type="ECO:0000256" key="7">
    <source>
        <dbReference type="ARBA" id="ARBA00022490"/>
    </source>
</evidence>
<evidence type="ECO:0000256" key="1">
    <source>
        <dbReference type="ARBA" id="ARBA00004123"/>
    </source>
</evidence>
<organism evidence="27 28">
    <name type="scientific">Gallus gallus</name>
    <name type="common">Chicken</name>
    <dbReference type="NCBI Taxonomy" id="9031"/>
    <lineage>
        <taxon>Eukaryota</taxon>
        <taxon>Metazoa</taxon>
        <taxon>Chordata</taxon>
        <taxon>Craniata</taxon>
        <taxon>Vertebrata</taxon>
        <taxon>Euteleostomi</taxon>
        <taxon>Archelosauria</taxon>
        <taxon>Archosauria</taxon>
        <taxon>Dinosauria</taxon>
        <taxon>Saurischia</taxon>
        <taxon>Theropoda</taxon>
        <taxon>Coelurosauria</taxon>
        <taxon>Aves</taxon>
        <taxon>Neognathae</taxon>
        <taxon>Galloanserae</taxon>
        <taxon>Galliformes</taxon>
        <taxon>Phasianidae</taxon>
        <taxon>Phasianinae</taxon>
        <taxon>Gallus</taxon>
    </lineage>
</organism>
<evidence type="ECO:0000256" key="24">
    <source>
        <dbReference type="RuleBase" id="RU362009"/>
    </source>
</evidence>
<dbReference type="AlphaFoldDB" id="A0A8V0YJY3"/>
<dbReference type="GO" id="GO:0034707">
    <property type="term" value="C:chloride channel complex"/>
    <property type="evidence" value="ECO:0007669"/>
    <property type="project" value="UniProtKB-KW"/>
</dbReference>
<dbReference type="GO" id="GO:0005739">
    <property type="term" value="C:mitochondrion"/>
    <property type="evidence" value="ECO:0007669"/>
    <property type="project" value="UniProtKB-SubCell"/>
</dbReference>
<keyword evidence="16" id="KW-0206">Cytoskeleton</keyword>
<dbReference type="CDD" id="cd10298">
    <property type="entry name" value="GST_C_CLIC2"/>
    <property type="match status" value="1"/>
</dbReference>
<evidence type="ECO:0000313" key="27">
    <source>
        <dbReference type="Ensembl" id="ENSGALP00010021243.1"/>
    </source>
</evidence>
<evidence type="ECO:0000256" key="17">
    <source>
        <dbReference type="ARBA" id="ARBA00023214"/>
    </source>
</evidence>
<dbReference type="Proteomes" id="UP000000539">
    <property type="component" value="Chromosome 4"/>
</dbReference>
<dbReference type="GO" id="GO:0005254">
    <property type="term" value="F:chloride channel activity"/>
    <property type="evidence" value="ECO:0007669"/>
    <property type="project" value="UniProtKB-KW"/>
</dbReference>
<keyword evidence="14 24" id="KW-0472">Membrane</keyword>
<evidence type="ECO:0000256" key="10">
    <source>
        <dbReference type="ARBA" id="ARBA00022949"/>
    </source>
</evidence>
<dbReference type="GO" id="GO:0070161">
    <property type="term" value="C:anchoring junction"/>
    <property type="evidence" value="ECO:0007669"/>
    <property type="project" value="UniProtKB-SubCell"/>
</dbReference>
<keyword evidence="7 24" id="KW-0963">Cytoplasm</keyword>
<dbReference type="SUPFAM" id="SSF47616">
    <property type="entry name" value="GST C-terminal domain-like"/>
    <property type="match status" value="1"/>
</dbReference>
<dbReference type="InterPro" id="IPR002946">
    <property type="entry name" value="CLIC"/>
</dbReference>
<keyword evidence="6 24" id="KW-0813">Transport</keyword>
<evidence type="ECO:0000256" key="3">
    <source>
        <dbReference type="ARBA" id="ARBA00004282"/>
    </source>
</evidence>
<dbReference type="GO" id="GO:0004602">
    <property type="term" value="F:glutathione peroxidase activity"/>
    <property type="evidence" value="ECO:0007669"/>
    <property type="project" value="Ensembl"/>
</dbReference>
<keyword evidence="28" id="KW-1185">Reference proteome</keyword>
<dbReference type="Pfam" id="PF13410">
    <property type="entry name" value="GST_C_2"/>
    <property type="match status" value="1"/>
</dbReference>
<evidence type="ECO:0007829" key="29">
    <source>
        <dbReference type="PeptideAtlas" id="A0A8V0YJY3"/>
    </source>
</evidence>
<evidence type="ECO:0000256" key="20">
    <source>
        <dbReference type="ARBA" id="ARBA00024167"/>
    </source>
</evidence>
<dbReference type="GO" id="GO:0005886">
    <property type="term" value="C:plasma membrane"/>
    <property type="evidence" value="ECO:0007669"/>
    <property type="project" value="Ensembl"/>
</dbReference>
<comment type="catalytic activity">
    <reaction evidence="20">
        <text>chloride(in) = chloride(out)</text>
        <dbReference type="Rhea" id="RHEA:29823"/>
        <dbReference type="ChEBI" id="CHEBI:17996"/>
    </reaction>
</comment>
<accession>A0A8V0YJY3</accession>
<keyword evidence="15 24" id="KW-0869">Chloride channel</keyword>
<sequence length="294" mass="32543">MGKLRQESVWGGGQHGAGNNRRKSSRGGVRFPWAMVVLQLAMAIAAGVGTGGAPTSACSLPKQTPYTKEEALSAFIVILPACVSLVQHPGTASPSPAVSALWRTAVLMQQLQSFKALQLLGPLLCHPWVPRSMRCPRLTPASPSRYPHLSPKYKESFDVGSDIFAKFSAYIKNSRKEANSNLEKALLREFQRLDQYLTTPLPEEIDQDSVEDITISKRKFLDGDHLTLADCNLLPKLHIIKIAAKKYRDFEIPADMTGVWRYLNNAYACDEFSHTCPADEEIVHTYASVARKMT</sequence>
<keyword evidence="13" id="KW-0496">Mitochondrion</keyword>
<evidence type="ECO:0000256" key="21">
    <source>
        <dbReference type="ARBA" id="ARBA00036811"/>
    </source>
</evidence>
<dbReference type="InterPro" id="IPR036282">
    <property type="entry name" value="Glutathione-S-Trfase_C_sf"/>
</dbReference>
<comment type="subcellular location">
    <subcellularLocation>
        <location evidence="3">Cell junction</location>
    </subcellularLocation>
    <subcellularLocation>
        <location evidence="4">Cytoplasm</location>
        <location evidence="4">Cytoskeleton</location>
        <location evidence="4">Microtubule organizing center</location>
        <location evidence="4">Centrosome</location>
    </subcellularLocation>
    <subcellularLocation>
        <location evidence="22">Cytoplasmic vesicle membrane</location>
        <topology evidence="22">Single-pass membrane protein</topology>
    </subcellularLocation>
    <subcellularLocation>
        <location evidence="24">Membrane</location>
        <topology evidence="24">Single-pass membrane protein</topology>
    </subcellularLocation>
    <subcellularLocation>
        <location evidence="24">Cytoplasm</location>
    </subcellularLocation>
    <subcellularLocation>
        <location evidence="2">Mitochondrion</location>
    </subcellularLocation>
    <subcellularLocation>
        <location evidence="1">Nucleus</location>
    </subcellularLocation>
</comment>
<evidence type="ECO:0000256" key="23">
    <source>
        <dbReference type="ARBA" id="ARBA00045955"/>
    </source>
</evidence>
<dbReference type="OrthoDB" id="1935530at2759"/>
<keyword evidence="12" id="KW-0560">Oxidoreductase</keyword>
<comment type="catalytic activity">
    <reaction evidence="21">
        <text>choline(out) = choline(in)</text>
        <dbReference type="Rhea" id="RHEA:32751"/>
        <dbReference type="ChEBI" id="CHEBI:15354"/>
    </reaction>
</comment>
<dbReference type="GO" id="GO:0005813">
    <property type="term" value="C:centrosome"/>
    <property type="evidence" value="ECO:0007669"/>
    <property type="project" value="UniProtKB-SubCell"/>
</dbReference>
<evidence type="ECO:0000256" key="19">
    <source>
        <dbReference type="ARBA" id="ARBA00023329"/>
    </source>
</evidence>
<name>A0A8V0YJY3_CHICK</name>
<evidence type="ECO:0000256" key="12">
    <source>
        <dbReference type="ARBA" id="ARBA00023002"/>
    </source>
</evidence>
<keyword evidence="8" id="KW-0597">Phosphoprotein</keyword>
<dbReference type="GO" id="GO:0010881">
    <property type="term" value="P:regulation of cardiac muscle contraction by regulation of the release of sequestered calcium ion"/>
    <property type="evidence" value="ECO:0007669"/>
    <property type="project" value="Ensembl"/>
</dbReference>
<evidence type="ECO:0000256" key="2">
    <source>
        <dbReference type="ARBA" id="ARBA00004173"/>
    </source>
</evidence>
<comment type="function">
    <text evidence="23">In the soluble state, catalyzes glutaredoxin-like thiol disulfide exchange reactions with reduced glutathione as electron donor. Can insert into membranes and form voltage-dependent multi-ion conductive channels. Membrane insertion seems to be redox-regulated and may occur only under oxidizing conditions. Has alternate cellular functions like a potential role in angiogenesis or in maintaining apical-basolateral membrane polarity during mitosis and cytokinesis. Could also promote endothelial cell proliferation and regulate endothelial morphogenesis (tubulogenesis). Promotes cell-surface expression of HRH3.</text>
</comment>
<keyword evidence="11 24" id="KW-1133">Transmembrane helix</keyword>
<dbReference type="Gene3D" id="1.20.1050.10">
    <property type="match status" value="1"/>
</dbReference>
<dbReference type="GeneTree" id="ENSGT00940000161397"/>
<comment type="similarity">
    <text evidence="5 24">Belongs to the chloride channel CLIC family.</text>
</comment>
<evidence type="ECO:0000256" key="4">
    <source>
        <dbReference type="ARBA" id="ARBA00004300"/>
    </source>
</evidence>
<evidence type="ECO:0000256" key="14">
    <source>
        <dbReference type="ARBA" id="ARBA00023136"/>
    </source>
</evidence>
<evidence type="ECO:0000256" key="15">
    <source>
        <dbReference type="ARBA" id="ARBA00023173"/>
    </source>
</evidence>
<reference evidence="27" key="3">
    <citation type="submission" date="2025-09" db="UniProtKB">
        <authorList>
            <consortium name="Ensembl"/>
        </authorList>
    </citation>
    <scope>IDENTIFICATION</scope>
    <source>
        <strain evidence="27">broiler</strain>
    </source>
</reference>
<dbReference type="InterPro" id="IPR030253">
    <property type="entry name" value="GST_C_CLIC-2"/>
</dbReference>